<dbReference type="Pfam" id="PF05090">
    <property type="entry name" value="HTTM"/>
    <property type="match status" value="1"/>
</dbReference>
<feature type="domain" description="HTTM-like" evidence="6">
    <location>
        <begin position="13"/>
        <end position="291"/>
    </location>
</feature>
<evidence type="ECO:0000313" key="7">
    <source>
        <dbReference type="EMBL" id="GHE46125.1"/>
    </source>
</evidence>
<feature type="transmembrane region" description="Helical" evidence="5">
    <location>
        <begin position="80"/>
        <end position="106"/>
    </location>
</feature>
<dbReference type="InterPro" id="IPR011020">
    <property type="entry name" value="HTTM-like"/>
</dbReference>
<dbReference type="Proteomes" id="UP000603227">
    <property type="component" value="Unassembled WGS sequence"/>
</dbReference>
<dbReference type="AlphaFoldDB" id="A0A918ZDT4"/>
<dbReference type="InterPro" id="IPR052964">
    <property type="entry name" value="Sporulation_signal_mat"/>
</dbReference>
<proteinExistence type="predicted"/>
<protein>
    <recommendedName>
        <fullName evidence="6">HTTM-like domain-containing protein</fullName>
    </recommendedName>
</protein>
<reference evidence="7" key="2">
    <citation type="submission" date="2020-09" db="EMBL/GenBank/DDBJ databases">
        <authorList>
            <person name="Sun Q."/>
            <person name="Zhou Y."/>
        </authorList>
    </citation>
    <scope>NUCLEOTIDE SEQUENCE</scope>
    <source>
        <strain evidence="7">CGMCC 4.7403</strain>
    </source>
</reference>
<feature type="transmembrane region" description="Helical" evidence="5">
    <location>
        <begin position="226"/>
        <end position="248"/>
    </location>
</feature>
<evidence type="ECO:0000259" key="6">
    <source>
        <dbReference type="SMART" id="SM00752"/>
    </source>
</evidence>
<keyword evidence="4 5" id="KW-0472">Membrane</keyword>
<keyword evidence="8" id="KW-1185">Reference proteome</keyword>
<name>A0A918ZDT4_9ACTN</name>
<reference evidence="7" key="1">
    <citation type="journal article" date="2014" name="Int. J. Syst. Evol. Microbiol.">
        <title>Complete genome sequence of Corynebacterium casei LMG S-19264T (=DSM 44701T), isolated from a smear-ripened cheese.</title>
        <authorList>
            <consortium name="US DOE Joint Genome Institute (JGI-PGF)"/>
            <person name="Walter F."/>
            <person name="Albersmeier A."/>
            <person name="Kalinowski J."/>
            <person name="Ruckert C."/>
        </authorList>
    </citation>
    <scope>NUCLEOTIDE SEQUENCE</scope>
    <source>
        <strain evidence="7">CGMCC 4.7403</strain>
    </source>
</reference>
<gene>
    <name evidence="7" type="ORF">GCM10017771_66840</name>
</gene>
<keyword evidence="3 5" id="KW-1133">Transmembrane helix</keyword>
<dbReference type="PANTHER" id="PTHR39535">
    <property type="entry name" value="SPORULATION-DELAYING PROTEIN SDPB"/>
    <property type="match status" value="1"/>
</dbReference>
<feature type="transmembrane region" description="Helical" evidence="5">
    <location>
        <begin position="171"/>
        <end position="190"/>
    </location>
</feature>
<organism evidence="7 8">
    <name type="scientific">Streptomyces capitiformicae</name>
    <dbReference type="NCBI Taxonomy" id="2014920"/>
    <lineage>
        <taxon>Bacteria</taxon>
        <taxon>Bacillati</taxon>
        <taxon>Actinomycetota</taxon>
        <taxon>Actinomycetes</taxon>
        <taxon>Kitasatosporales</taxon>
        <taxon>Streptomycetaceae</taxon>
        <taxon>Streptomyces</taxon>
    </lineage>
</organism>
<evidence type="ECO:0000256" key="4">
    <source>
        <dbReference type="ARBA" id="ARBA00023136"/>
    </source>
</evidence>
<dbReference type="EMBL" id="BNAT01000029">
    <property type="protein sequence ID" value="GHE46125.1"/>
    <property type="molecule type" value="Genomic_DNA"/>
</dbReference>
<dbReference type="InterPro" id="IPR053934">
    <property type="entry name" value="HTTM_dom"/>
</dbReference>
<feature type="transmembrane region" description="Helical" evidence="5">
    <location>
        <begin position="12"/>
        <end position="37"/>
    </location>
</feature>
<evidence type="ECO:0000256" key="2">
    <source>
        <dbReference type="ARBA" id="ARBA00022692"/>
    </source>
</evidence>
<evidence type="ECO:0000256" key="5">
    <source>
        <dbReference type="SAM" id="Phobius"/>
    </source>
</evidence>
<evidence type="ECO:0000256" key="1">
    <source>
        <dbReference type="ARBA" id="ARBA00004127"/>
    </source>
</evidence>
<accession>A0A918ZDT4</accession>
<evidence type="ECO:0000256" key="3">
    <source>
        <dbReference type="ARBA" id="ARBA00022989"/>
    </source>
</evidence>
<comment type="subcellular location">
    <subcellularLocation>
        <location evidence="1">Endomembrane system</location>
        <topology evidence="1">Multi-pass membrane protein</topology>
    </subcellularLocation>
</comment>
<feature type="transmembrane region" description="Helical" evidence="5">
    <location>
        <begin position="260"/>
        <end position="287"/>
    </location>
</feature>
<evidence type="ECO:0000313" key="8">
    <source>
        <dbReference type="Proteomes" id="UP000603227"/>
    </source>
</evidence>
<dbReference type="SMART" id="SM00752">
    <property type="entry name" value="HTTM"/>
    <property type="match status" value="1"/>
</dbReference>
<dbReference type="RefSeq" id="WP_189786174.1">
    <property type="nucleotide sequence ID" value="NZ_BNAT01000029.1"/>
</dbReference>
<comment type="caution">
    <text evidence="7">The sequence shown here is derived from an EMBL/GenBank/DDBJ whole genome shotgun (WGS) entry which is preliminary data.</text>
</comment>
<keyword evidence="2 5" id="KW-0812">Transmembrane</keyword>
<dbReference type="GO" id="GO:0012505">
    <property type="term" value="C:endomembrane system"/>
    <property type="evidence" value="ECO:0007669"/>
    <property type="project" value="UniProtKB-SubCell"/>
</dbReference>
<dbReference type="PANTHER" id="PTHR39535:SF2">
    <property type="entry name" value="HTTM DOMAIN-CONTAINING PROTEIN"/>
    <property type="match status" value="1"/>
</dbReference>
<sequence>MSKFMVTIDRWSTLPVSVLGASGTRCLLGFVGFMYYATQYADRQYLFGPDGVLPHRDFSEQTGGTFNLYAWSASPAWSELVFHAGVLAALAVMLGIGGRVGLAVHWALLWSIYQRQPALLDGGDNLAYVVIPMLLLTRCYDRFCLSAGLVDRLKERLPGAVRSLSTPLHNLGVLAVAVQISLVYVVSGMYKVMGDVWQDGTALFYIMRVPEFELPGISSIIYGNDWAVYLGTYATVLFMVYFPLGILIPALRPWTAVMSIGFHMAIAVFMGLTGFALTMVACDLVFLSSFLDRAVSWARAVGRRVTHRAHAARATPTVDASVLSASETEGVTR</sequence>